<dbReference type="Gene3D" id="3.40.980.10">
    <property type="entry name" value="MoaB/Mog-like domain"/>
    <property type="match status" value="1"/>
</dbReference>
<accession>A0A9D2HLE1</accession>
<comment type="pathway">
    <text evidence="1">Cofactor biosynthesis; molybdopterin biosynthesis.</text>
</comment>
<dbReference type="InterPro" id="IPR051920">
    <property type="entry name" value="MPT_Adenylyltrnsfr/MoaC-Rel"/>
</dbReference>
<keyword evidence="2" id="KW-0501">Molybdenum cofactor biosynthesis</keyword>
<dbReference type="PANTHER" id="PTHR43764">
    <property type="entry name" value="MOLYBDENUM COFACTOR BIOSYNTHESIS"/>
    <property type="match status" value="1"/>
</dbReference>
<dbReference type="CDD" id="cd00886">
    <property type="entry name" value="MogA_MoaB"/>
    <property type="match status" value="1"/>
</dbReference>
<reference evidence="4" key="2">
    <citation type="submission" date="2021-04" db="EMBL/GenBank/DDBJ databases">
        <authorList>
            <person name="Gilroy R."/>
        </authorList>
    </citation>
    <scope>NUCLEOTIDE SEQUENCE</scope>
    <source>
        <strain evidence="4">5032</strain>
    </source>
</reference>
<evidence type="ECO:0000256" key="2">
    <source>
        <dbReference type="ARBA" id="ARBA00023150"/>
    </source>
</evidence>
<dbReference type="Pfam" id="PF00994">
    <property type="entry name" value="MoCF_biosynth"/>
    <property type="match status" value="1"/>
</dbReference>
<sequence>MIWKLSLRACSAGDCLPLAPAWSGGPLGLPAHLLQDPPLRDVPFLPVGTTFYAAETPFARVTGHVWLPACGDGHALRCPLLTALTDLPVGDVQLEPRKSGRSLAWITLSDKGSLGLREDTSGPALADMVADVLPLCHSQGFILPDEARDLRALLTELALGQGYDLILTSGGTGVSPRDISPQVTAPLLDYELPGFRTAMLMASLAATPRAVISRATAGVLGRSLIINLPGSLKAVRENLGAVLPALAHTLDKLHDDPADCGG</sequence>
<proteinExistence type="predicted"/>
<dbReference type="AlphaFoldDB" id="A0A9D2HLE1"/>
<dbReference type="SUPFAM" id="SSF53218">
    <property type="entry name" value="Molybdenum cofactor biosynthesis proteins"/>
    <property type="match status" value="1"/>
</dbReference>
<dbReference type="InterPro" id="IPR036425">
    <property type="entry name" value="MoaB/Mog-like_dom_sf"/>
</dbReference>
<organism evidence="4 5">
    <name type="scientific">Candidatus Desulfovibrio intestinavium</name>
    <dbReference type="NCBI Taxonomy" id="2838534"/>
    <lineage>
        <taxon>Bacteria</taxon>
        <taxon>Pseudomonadati</taxon>
        <taxon>Thermodesulfobacteriota</taxon>
        <taxon>Desulfovibrionia</taxon>
        <taxon>Desulfovibrionales</taxon>
        <taxon>Desulfovibrionaceae</taxon>
        <taxon>Desulfovibrio</taxon>
    </lineage>
</organism>
<evidence type="ECO:0000259" key="3">
    <source>
        <dbReference type="SMART" id="SM00852"/>
    </source>
</evidence>
<dbReference type="GO" id="GO:0006777">
    <property type="term" value="P:Mo-molybdopterin cofactor biosynthetic process"/>
    <property type="evidence" value="ECO:0007669"/>
    <property type="project" value="UniProtKB-KW"/>
</dbReference>
<dbReference type="PANTHER" id="PTHR43764:SF1">
    <property type="entry name" value="MOLYBDOPTERIN MOLYBDOTRANSFERASE"/>
    <property type="match status" value="1"/>
</dbReference>
<comment type="caution">
    <text evidence="4">The sequence shown here is derived from an EMBL/GenBank/DDBJ whole genome shotgun (WGS) entry which is preliminary data.</text>
</comment>
<gene>
    <name evidence="4" type="ORF">H9784_05710</name>
</gene>
<evidence type="ECO:0000256" key="1">
    <source>
        <dbReference type="ARBA" id="ARBA00005046"/>
    </source>
</evidence>
<evidence type="ECO:0000313" key="5">
    <source>
        <dbReference type="Proteomes" id="UP000823821"/>
    </source>
</evidence>
<evidence type="ECO:0000313" key="4">
    <source>
        <dbReference type="EMBL" id="HJA79055.1"/>
    </source>
</evidence>
<dbReference type="SMART" id="SM00852">
    <property type="entry name" value="MoCF_biosynth"/>
    <property type="match status" value="1"/>
</dbReference>
<dbReference type="EMBL" id="DWZD01000038">
    <property type="protein sequence ID" value="HJA79055.1"/>
    <property type="molecule type" value="Genomic_DNA"/>
</dbReference>
<name>A0A9D2HLE1_9BACT</name>
<protein>
    <submittedName>
        <fullName evidence="4">MogA/MoaB family molybdenum cofactor biosynthesis protein</fullName>
    </submittedName>
</protein>
<feature type="domain" description="MoaB/Mog" evidence="3">
    <location>
        <begin position="104"/>
        <end position="249"/>
    </location>
</feature>
<dbReference type="NCBIfam" id="TIGR00177">
    <property type="entry name" value="molyb_syn"/>
    <property type="match status" value="1"/>
</dbReference>
<reference evidence="4" key="1">
    <citation type="journal article" date="2021" name="PeerJ">
        <title>Extensive microbial diversity within the chicken gut microbiome revealed by metagenomics and culture.</title>
        <authorList>
            <person name="Gilroy R."/>
            <person name="Ravi A."/>
            <person name="Getino M."/>
            <person name="Pursley I."/>
            <person name="Horton D.L."/>
            <person name="Alikhan N.F."/>
            <person name="Baker D."/>
            <person name="Gharbi K."/>
            <person name="Hall N."/>
            <person name="Watson M."/>
            <person name="Adriaenssens E.M."/>
            <person name="Foster-Nyarko E."/>
            <person name="Jarju S."/>
            <person name="Secka A."/>
            <person name="Antonio M."/>
            <person name="Oren A."/>
            <person name="Chaudhuri R.R."/>
            <person name="La Ragione R."/>
            <person name="Hildebrand F."/>
            <person name="Pallen M.J."/>
        </authorList>
    </citation>
    <scope>NUCLEOTIDE SEQUENCE</scope>
    <source>
        <strain evidence="4">5032</strain>
    </source>
</reference>
<dbReference type="Proteomes" id="UP000823821">
    <property type="component" value="Unassembled WGS sequence"/>
</dbReference>
<dbReference type="InterPro" id="IPR001453">
    <property type="entry name" value="MoaB/Mog_dom"/>
</dbReference>